<sequence>MKKTRKTYKKCVIECAGMINELPKGYQRMTADEIMDSISVKGRLIIARSLCNDIYPEIDWKAVEKWLADQFMKDIEKDEYFVACRCVKKMKLDDELTPVAANLAYALRDYLLSKMAS</sequence>
<accession>A0A419DF77</accession>
<proteinExistence type="predicted"/>
<dbReference type="Proteomes" id="UP000285655">
    <property type="component" value="Unassembled WGS sequence"/>
</dbReference>
<evidence type="ECO:0000313" key="1">
    <source>
        <dbReference type="EMBL" id="RJO61769.1"/>
    </source>
</evidence>
<dbReference type="AlphaFoldDB" id="A0A419DF77"/>
<protein>
    <submittedName>
        <fullName evidence="1">Uncharacterized protein</fullName>
    </submittedName>
</protein>
<organism evidence="1 2">
    <name type="scientific">candidate division WS5 bacterium</name>
    <dbReference type="NCBI Taxonomy" id="2093353"/>
    <lineage>
        <taxon>Bacteria</taxon>
        <taxon>candidate division WS5</taxon>
    </lineage>
</organism>
<evidence type="ECO:0000313" key="2">
    <source>
        <dbReference type="Proteomes" id="UP000285655"/>
    </source>
</evidence>
<reference evidence="1 2" key="1">
    <citation type="journal article" date="2017" name="ISME J.">
        <title>Energy and carbon metabolisms in a deep terrestrial subsurface fluid microbial community.</title>
        <authorList>
            <person name="Momper L."/>
            <person name="Jungbluth S.P."/>
            <person name="Lee M.D."/>
            <person name="Amend J.P."/>
        </authorList>
    </citation>
    <scope>NUCLEOTIDE SEQUENCE [LARGE SCALE GENOMIC DNA]</scope>
    <source>
        <strain evidence="1">SURF_29</strain>
    </source>
</reference>
<gene>
    <name evidence="1" type="ORF">C4544_01890</name>
</gene>
<dbReference type="EMBL" id="QZJW01000011">
    <property type="protein sequence ID" value="RJO61769.1"/>
    <property type="molecule type" value="Genomic_DNA"/>
</dbReference>
<comment type="caution">
    <text evidence="1">The sequence shown here is derived from an EMBL/GenBank/DDBJ whole genome shotgun (WGS) entry which is preliminary data.</text>
</comment>
<name>A0A419DF77_9BACT</name>